<protein>
    <submittedName>
        <fullName evidence="2">Uncharacterized protein</fullName>
    </submittedName>
</protein>
<sequence length="167" mass="18405">MWSRAGDKVLATDPESGETAAKPVLDTITGKGDKNLVQITIDADDQRPLWTTTQKTGKSGALLQTTKAANSSGVIIATANHPLLGRRQPKHLDRRHRPEAGYVAPHQRRHLRPDHRHQTLVRPPPTRPQPHRRRPPHVLCAGGGHAGTRSQQQPQLRSRGSSWQQAG</sequence>
<keyword evidence="3" id="KW-1185">Reference proteome</keyword>
<accession>A0A7D4A9C6</accession>
<reference evidence="2 3" key="1">
    <citation type="submission" date="2020-05" db="EMBL/GenBank/DDBJ databases">
        <title>Actinomadura verrucosospora NRRL-B18236 (PFL_A860) Genome sequencing and assembly.</title>
        <authorList>
            <person name="Samborskyy M."/>
        </authorList>
    </citation>
    <scope>NUCLEOTIDE SEQUENCE [LARGE SCALE GENOMIC DNA]</scope>
    <source>
        <strain evidence="2 3">NRRL:B18236</strain>
    </source>
</reference>
<feature type="region of interest" description="Disordered" evidence="1">
    <location>
        <begin position="79"/>
        <end position="167"/>
    </location>
</feature>
<evidence type="ECO:0000313" key="3">
    <source>
        <dbReference type="Proteomes" id="UP000501240"/>
    </source>
</evidence>
<feature type="compositionally biased region" description="Polar residues" evidence="1">
    <location>
        <begin position="148"/>
        <end position="167"/>
    </location>
</feature>
<dbReference type="EMBL" id="CP053892">
    <property type="protein sequence ID" value="QKG24627.1"/>
    <property type="molecule type" value="Genomic_DNA"/>
</dbReference>
<evidence type="ECO:0000313" key="2">
    <source>
        <dbReference type="EMBL" id="QKG24627.1"/>
    </source>
</evidence>
<dbReference type="Proteomes" id="UP000501240">
    <property type="component" value="Chromosome"/>
</dbReference>
<feature type="compositionally biased region" description="Basic residues" evidence="1">
    <location>
        <begin position="106"/>
        <end position="119"/>
    </location>
</feature>
<dbReference type="Gene3D" id="2.170.16.10">
    <property type="entry name" value="Hedgehog/Intein (Hint) domain"/>
    <property type="match status" value="1"/>
</dbReference>
<gene>
    <name evidence="2" type="ORF">ACTIVE_6276</name>
</gene>
<feature type="region of interest" description="Disordered" evidence="1">
    <location>
        <begin position="1"/>
        <end position="22"/>
    </location>
</feature>
<dbReference type="AlphaFoldDB" id="A0A7D4A9C6"/>
<evidence type="ECO:0000256" key="1">
    <source>
        <dbReference type="SAM" id="MobiDB-lite"/>
    </source>
</evidence>
<proteinExistence type="predicted"/>
<name>A0A7D4A9C6_ACTVE</name>
<organism evidence="2 3">
    <name type="scientific">Actinomadura verrucosospora</name>
    <dbReference type="NCBI Taxonomy" id="46165"/>
    <lineage>
        <taxon>Bacteria</taxon>
        <taxon>Bacillati</taxon>
        <taxon>Actinomycetota</taxon>
        <taxon>Actinomycetes</taxon>
        <taxon>Streptosporangiales</taxon>
        <taxon>Thermomonosporaceae</taxon>
        <taxon>Actinomadura</taxon>
    </lineage>
</organism>
<feature type="compositionally biased region" description="Basic residues" evidence="1">
    <location>
        <begin position="87"/>
        <end position="97"/>
    </location>
</feature>